<dbReference type="InterPro" id="IPR029052">
    <property type="entry name" value="Metallo-depent_PP-like"/>
</dbReference>
<name>A0ABX2C2S8_9BURK</name>
<feature type="domain" description="Calcineurin-like phosphoesterase" evidence="2">
    <location>
        <begin position="145"/>
        <end position="362"/>
    </location>
</feature>
<feature type="compositionally biased region" description="Basic and acidic residues" evidence="1">
    <location>
        <begin position="1"/>
        <end position="24"/>
    </location>
</feature>
<accession>A0ABX2C2S8</accession>
<organism evidence="3 4">
    <name type="scientific">Paraburkholderia solitsugae</name>
    <dbReference type="NCBI Taxonomy" id="2675748"/>
    <lineage>
        <taxon>Bacteria</taxon>
        <taxon>Pseudomonadati</taxon>
        <taxon>Pseudomonadota</taxon>
        <taxon>Betaproteobacteria</taxon>
        <taxon>Burkholderiales</taxon>
        <taxon>Burkholderiaceae</taxon>
        <taxon>Paraburkholderia</taxon>
    </lineage>
</organism>
<dbReference type="RefSeq" id="WP_172316422.1">
    <property type="nucleotide sequence ID" value="NZ_WOEY01000133.1"/>
</dbReference>
<dbReference type="InterPro" id="IPR051918">
    <property type="entry name" value="STPP_CPPED1"/>
</dbReference>
<dbReference type="Gene3D" id="3.60.21.10">
    <property type="match status" value="1"/>
</dbReference>
<keyword evidence="4" id="KW-1185">Reference proteome</keyword>
<sequence length="489" mass="52286">MSAKRESKPKAKAKESTAKAEGKRKSPSKAAASGKKATAHASGSNPPASTTTAATTLHPRVLDQPVFAQPQPTADPTVFRVPHPSDDAAYKEIDKLNAEHKLFPLPFPAPRGGVEPQLTLAEVMGDNATAIDRITAAGQLVFHALGDCGSTKGPATQNEVADKLTADFNEANASEVPQFALLLGDVVYSFGEGQYYYDQFYEPYRDYPAPILACAGNHDGMVSPEAHAASLTAFLRNFCAETFAVTPEAGGLSRTAQIQPGVFFTFEAPFVRVLAIYSNTLEDPGVISNPTIGSTQLDFLDAALKRVKAEKFTGALLIADHHPPYSAGGHGSSVDMLAQIDKVCEANGVWPHAFLSGHAHNYQRFTRTRTADGTQIPYLVCGNGGHGLVKLAAQGAPAIRAPQIMQAASATTDQVVLENYDDTNYGYLRIVVTATQLRIEYHSASDGLNTKAPNDYVTINLAERKVAHFVASDLGHPMAARAVRALMRR</sequence>
<dbReference type="PANTHER" id="PTHR43143:SF1">
    <property type="entry name" value="SERINE_THREONINE-PROTEIN PHOSPHATASE CPPED1"/>
    <property type="match status" value="1"/>
</dbReference>
<feature type="region of interest" description="Disordered" evidence="1">
    <location>
        <begin position="1"/>
        <end position="52"/>
    </location>
</feature>
<proteinExistence type="predicted"/>
<dbReference type="Pfam" id="PF00149">
    <property type="entry name" value="Metallophos"/>
    <property type="match status" value="1"/>
</dbReference>
<dbReference type="EMBL" id="WOEY01000133">
    <property type="protein sequence ID" value="NPT46305.1"/>
    <property type="molecule type" value="Genomic_DNA"/>
</dbReference>
<evidence type="ECO:0000313" key="3">
    <source>
        <dbReference type="EMBL" id="NPT46305.1"/>
    </source>
</evidence>
<dbReference type="InterPro" id="IPR004843">
    <property type="entry name" value="Calcineurin-like_PHP"/>
</dbReference>
<protein>
    <submittedName>
        <fullName evidence="3">Metallophosphoesterase</fullName>
    </submittedName>
</protein>
<dbReference type="SUPFAM" id="SSF56300">
    <property type="entry name" value="Metallo-dependent phosphatases"/>
    <property type="match status" value="1"/>
</dbReference>
<evidence type="ECO:0000259" key="2">
    <source>
        <dbReference type="Pfam" id="PF00149"/>
    </source>
</evidence>
<dbReference type="Proteomes" id="UP000652198">
    <property type="component" value="Unassembled WGS sequence"/>
</dbReference>
<feature type="compositionally biased region" description="Low complexity" evidence="1">
    <location>
        <begin position="28"/>
        <end position="52"/>
    </location>
</feature>
<comment type="caution">
    <text evidence="3">The sequence shown here is derived from an EMBL/GenBank/DDBJ whole genome shotgun (WGS) entry which is preliminary data.</text>
</comment>
<reference evidence="3 4" key="1">
    <citation type="submission" date="2019-11" db="EMBL/GenBank/DDBJ databases">
        <title>Metabolism of dissolved organic matter in forest soils.</title>
        <authorList>
            <person name="Cyle K.T."/>
            <person name="Wilhelm R.C."/>
            <person name="Martinez C.E."/>
        </authorList>
    </citation>
    <scope>NUCLEOTIDE SEQUENCE [LARGE SCALE GENOMIC DNA]</scope>
    <source>
        <strain evidence="3 4">1N</strain>
    </source>
</reference>
<gene>
    <name evidence="3" type="ORF">GNZ12_34275</name>
</gene>
<evidence type="ECO:0000256" key="1">
    <source>
        <dbReference type="SAM" id="MobiDB-lite"/>
    </source>
</evidence>
<dbReference type="PANTHER" id="PTHR43143">
    <property type="entry name" value="METALLOPHOSPHOESTERASE, CALCINEURIN SUPERFAMILY"/>
    <property type="match status" value="1"/>
</dbReference>
<evidence type="ECO:0000313" key="4">
    <source>
        <dbReference type="Proteomes" id="UP000652198"/>
    </source>
</evidence>